<organism evidence="1 2">
    <name type="scientific">Rhamnella rubrinervis</name>
    <dbReference type="NCBI Taxonomy" id="2594499"/>
    <lineage>
        <taxon>Eukaryota</taxon>
        <taxon>Viridiplantae</taxon>
        <taxon>Streptophyta</taxon>
        <taxon>Embryophyta</taxon>
        <taxon>Tracheophyta</taxon>
        <taxon>Spermatophyta</taxon>
        <taxon>Magnoliopsida</taxon>
        <taxon>eudicotyledons</taxon>
        <taxon>Gunneridae</taxon>
        <taxon>Pentapetalae</taxon>
        <taxon>rosids</taxon>
        <taxon>fabids</taxon>
        <taxon>Rosales</taxon>
        <taxon>Rhamnaceae</taxon>
        <taxon>rhamnoid group</taxon>
        <taxon>Rhamneae</taxon>
        <taxon>Rhamnella</taxon>
    </lineage>
</organism>
<sequence length="125" mass="14511">MRKARALECPKTAYMSLTNATTIAAKKYDKPLVLSCFRAKKRWIKTAELENTMAMVSDTMNAAFFIELQLPVLVLLHSHNRQASPVEMRFHMVDRQLVIICFPWQIDYHINTVRFLRLLQSGDIV</sequence>
<reference evidence="1" key="1">
    <citation type="submission" date="2020-03" db="EMBL/GenBank/DDBJ databases">
        <title>A high-quality chromosome-level genome assembly of a woody plant with both climbing and erect habits, Rhamnella rubrinervis.</title>
        <authorList>
            <person name="Lu Z."/>
            <person name="Yang Y."/>
            <person name="Zhu X."/>
            <person name="Sun Y."/>
        </authorList>
    </citation>
    <scope>NUCLEOTIDE SEQUENCE</scope>
    <source>
        <strain evidence="1">BYM</strain>
        <tissue evidence="1">Leaf</tissue>
    </source>
</reference>
<evidence type="ECO:0000313" key="1">
    <source>
        <dbReference type="EMBL" id="KAF3457876.1"/>
    </source>
</evidence>
<comment type="caution">
    <text evidence="1">The sequence shown here is derived from an EMBL/GenBank/DDBJ whole genome shotgun (WGS) entry which is preliminary data.</text>
</comment>
<protein>
    <submittedName>
        <fullName evidence="1">Uncharacterized protein</fullName>
    </submittedName>
</protein>
<gene>
    <name evidence="1" type="ORF">FNV43_RR02536</name>
</gene>
<evidence type="ECO:0000313" key="2">
    <source>
        <dbReference type="Proteomes" id="UP000796880"/>
    </source>
</evidence>
<dbReference type="Proteomes" id="UP000796880">
    <property type="component" value="Unassembled WGS sequence"/>
</dbReference>
<dbReference type="AlphaFoldDB" id="A0A8K0HRN3"/>
<proteinExistence type="predicted"/>
<accession>A0A8K0HRN3</accession>
<keyword evidence="2" id="KW-1185">Reference proteome</keyword>
<dbReference type="EMBL" id="VOIH02000001">
    <property type="protein sequence ID" value="KAF3457876.1"/>
    <property type="molecule type" value="Genomic_DNA"/>
</dbReference>
<name>A0A8K0HRN3_9ROSA</name>